<organism evidence="2 3">
    <name type="scientific">Pseudoalteromonas agarivorans</name>
    <dbReference type="NCBI Taxonomy" id="176102"/>
    <lineage>
        <taxon>Bacteria</taxon>
        <taxon>Pseudomonadati</taxon>
        <taxon>Pseudomonadota</taxon>
        <taxon>Gammaproteobacteria</taxon>
        <taxon>Alteromonadales</taxon>
        <taxon>Pseudoalteromonadaceae</taxon>
        <taxon>Pseudoalteromonas</taxon>
    </lineage>
</organism>
<accession>A0AAD0U2N2</accession>
<dbReference type="RefSeq" id="WP_121637166.1">
    <property type="nucleotide sequence ID" value="NZ_CP033065.1"/>
</dbReference>
<reference evidence="2 3" key="1">
    <citation type="submission" date="2018-10" db="EMBL/GenBank/DDBJ databases">
        <title>Complete Genome Sequence and Transcriptomic Profiles of a Marine Bacterium, Pseudoalteromonas agarivorans Hao 2018.</title>
        <authorList>
            <person name="Hao L."/>
        </authorList>
    </citation>
    <scope>NUCLEOTIDE SEQUENCE [LARGE SCALE GENOMIC DNA]</scope>
    <source>
        <strain evidence="2 3">Hao 2018</strain>
    </source>
</reference>
<dbReference type="Pfam" id="PF13673">
    <property type="entry name" value="Acetyltransf_10"/>
    <property type="match status" value="1"/>
</dbReference>
<dbReference type="InterPro" id="IPR000182">
    <property type="entry name" value="GNAT_dom"/>
</dbReference>
<feature type="domain" description="N-acetyltransferase" evidence="1">
    <location>
        <begin position="6"/>
        <end position="149"/>
    </location>
</feature>
<sequence>MSFKCAHFDALDTRTLFTIMRGRVDVFVVEQTCPYPELDEVDINPSTQHLYAIADNSLLAYARCYEKNEQYSAIGRVLVCKSERGKGRATELVNAAIACCQKQWPQRHIYIGAQTYLLAFYRSFGFTEVGEQYLEDGIPHQDMVLNTLS</sequence>
<dbReference type="Proteomes" id="UP000279995">
    <property type="component" value="Chromosome I"/>
</dbReference>
<dbReference type="GO" id="GO:0016747">
    <property type="term" value="F:acyltransferase activity, transferring groups other than amino-acyl groups"/>
    <property type="evidence" value="ECO:0007669"/>
    <property type="project" value="InterPro"/>
</dbReference>
<gene>
    <name evidence="2" type="ORF">D9T18_04700</name>
</gene>
<evidence type="ECO:0000313" key="3">
    <source>
        <dbReference type="Proteomes" id="UP000279995"/>
    </source>
</evidence>
<evidence type="ECO:0000259" key="1">
    <source>
        <dbReference type="PROSITE" id="PS51186"/>
    </source>
</evidence>
<protein>
    <submittedName>
        <fullName evidence="2">GNAT family N-acetyltransferase</fullName>
    </submittedName>
</protein>
<proteinExistence type="predicted"/>
<dbReference type="SUPFAM" id="SSF55729">
    <property type="entry name" value="Acyl-CoA N-acyltransferases (Nat)"/>
    <property type="match status" value="1"/>
</dbReference>
<name>A0AAD0U2N2_9GAMM</name>
<dbReference type="AlphaFoldDB" id="A0AAD0U2N2"/>
<dbReference type="PROSITE" id="PS51186">
    <property type="entry name" value="GNAT"/>
    <property type="match status" value="1"/>
</dbReference>
<evidence type="ECO:0000313" key="2">
    <source>
        <dbReference type="EMBL" id="AYM86054.1"/>
    </source>
</evidence>
<dbReference type="EMBL" id="CP033065">
    <property type="protein sequence ID" value="AYM86054.1"/>
    <property type="molecule type" value="Genomic_DNA"/>
</dbReference>
<dbReference type="InterPro" id="IPR016181">
    <property type="entry name" value="Acyl_CoA_acyltransferase"/>
</dbReference>
<dbReference type="Gene3D" id="3.40.630.30">
    <property type="match status" value="1"/>
</dbReference>